<name>A0ABZ0YHY8_9GAMM</name>
<keyword evidence="4" id="KW-1185">Reference proteome</keyword>
<dbReference type="EMBL" id="CP140255">
    <property type="protein sequence ID" value="WQH11716.1"/>
    <property type="molecule type" value="Genomic_DNA"/>
</dbReference>
<dbReference type="Proteomes" id="UP001324794">
    <property type="component" value="Chromosome"/>
</dbReference>
<evidence type="ECO:0000313" key="4">
    <source>
        <dbReference type="Proteomes" id="UP001324794"/>
    </source>
</evidence>
<dbReference type="InterPro" id="IPR021719">
    <property type="entry name" value="Prot_inh_I78"/>
</dbReference>
<keyword evidence="2" id="KW-0732">Signal</keyword>
<proteinExistence type="predicted"/>
<sequence>MKPCITLVKFAAVSACALLLTACVSSQMPISPANDDVDAAPPPPTVTPNGSSNEQAAKCDLDAIQSAIGEPFEEANVSQLQSDSGARQVRVLRPGDMATMDHRPDRLNIHLDDQDVIEALRCG</sequence>
<feature type="region of interest" description="Disordered" evidence="1">
    <location>
        <begin position="31"/>
        <end position="55"/>
    </location>
</feature>
<dbReference type="PROSITE" id="PS51257">
    <property type="entry name" value="PROKAR_LIPOPROTEIN"/>
    <property type="match status" value="1"/>
</dbReference>
<gene>
    <name evidence="3" type="ORF">SR894_16355</name>
</gene>
<dbReference type="PANTHER" id="PTHR39600">
    <property type="entry name" value="PEPTIDASE INHIBITOR I78 FAMILY PROTEIN"/>
    <property type="match status" value="1"/>
</dbReference>
<accession>A0ABZ0YHY8</accession>
<reference evidence="3 4" key="1">
    <citation type="submission" date="2023-11" db="EMBL/GenBank/DDBJ databases">
        <title>MicrobeMod: A computational toolkit for identifying prokaryotic methylation and restriction-modification with nanopore sequencing.</title>
        <authorList>
            <person name="Crits-Christoph A."/>
            <person name="Kang S.C."/>
            <person name="Lee H."/>
            <person name="Ostrov N."/>
        </authorList>
    </citation>
    <scope>NUCLEOTIDE SEQUENCE [LARGE SCALE GENOMIC DNA]</scope>
    <source>
        <strain evidence="3 4">ATCC BAA-805</strain>
    </source>
</reference>
<evidence type="ECO:0000256" key="2">
    <source>
        <dbReference type="SAM" id="SignalP"/>
    </source>
</evidence>
<dbReference type="PANTHER" id="PTHR39600:SF1">
    <property type="entry name" value="PEPTIDASE INHIBITOR I78 FAMILY PROTEIN"/>
    <property type="match status" value="1"/>
</dbReference>
<evidence type="ECO:0000256" key="1">
    <source>
        <dbReference type="SAM" id="MobiDB-lite"/>
    </source>
</evidence>
<protein>
    <submittedName>
        <fullName evidence="3">I78 family peptidase inhibitor</fullName>
    </submittedName>
</protein>
<evidence type="ECO:0000313" key="3">
    <source>
        <dbReference type="EMBL" id="WQH11716.1"/>
    </source>
</evidence>
<feature type="chain" id="PRO_5046960190" evidence="2">
    <location>
        <begin position="27"/>
        <end position="123"/>
    </location>
</feature>
<feature type="signal peptide" evidence="2">
    <location>
        <begin position="1"/>
        <end position="26"/>
    </location>
</feature>
<organism evidence="3 4">
    <name type="scientific">Vreelandella neptunia</name>
    <dbReference type="NCBI Taxonomy" id="115551"/>
    <lineage>
        <taxon>Bacteria</taxon>
        <taxon>Pseudomonadati</taxon>
        <taxon>Pseudomonadota</taxon>
        <taxon>Gammaproteobacteria</taxon>
        <taxon>Oceanospirillales</taxon>
        <taxon>Halomonadaceae</taxon>
        <taxon>Vreelandella</taxon>
    </lineage>
</organism>
<dbReference type="Gene3D" id="3.30.10.10">
    <property type="entry name" value="Trypsin Inhibitor V, subunit A"/>
    <property type="match status" value="1"/>
</dbReference>
<dbReference type="Pfam" id="PF11720">
    <property type="entry name" value="Inhibitor_I78"/>
    <property type="match status" value="1"/>
</dbReference>
<dbReference type="RefSeq" id="WP_223288112.1">
    <property type="nucleotide sequence ID" value="NZ_CP140255.1"/>
</dbReference>